<evidence type="ECO:0000313" key="14">
    <source>
        <dbReference type="EMBL" id="RAV34906.1"/>
    </source>
</evidence>
<dbReference type="InterPro" id="IPR008926">
    <property type="entry name" value="RNR_R1-su_N"/>
</dbReference>
<dbReference type="CDD" id="cd00081">
    <property type="entry name" value="Hint"/>
    <property type="match status" value="1"/>
</dbReference>
<name>A0A364VEB7_9CORY</name>
<reference evidence="14 15" key="1">
    <citation type="journal article" date="2018" name="Syst. Appl. Microbiol.">
        <title>Corynebacterium heidelbergense sp. nov., isolated from the preen glands of Egyptian geese (Alopochen aegyptiacus).</title>
        <authorList>
            <person name="Braun M.S."/>
            <person name="Wang E."/>
            <person name="Zimmermann S."/>
            <person name="Wink M."/>
        </authorList>
    </citation>
    <scope>NUCLEOTIDE SEQUENCE [LARGE SCALE GENOMIC DNA]</scope>
    <source>
        <strain evidence="14 15">DSM 104638</strain>
    </source>
</reference>
<evidence type="ECO:0000256" key="5">
    <source>
        <dbReference type="ARBA" id="ARBA00022813"/>
    </source>
</evidence>
<gene>
    <name evidence="14" type="ORF">CWC39_00780</name>
</gene>
<keyword evidence="3" id="KW-0021">Allosteric enzyme</keyword>
<protein>
    <recommendedName>
        <fullName evidence="2 12">Ribonucleoside-diphosphate reductase</fullName>
        <ecNumber evidence="2 12">1.17.4.1</ecNumber>
    </recommendedName>
</protein>
<comment type="catalytic activity">
    <reaction evidence="11 12">
        <text>a 2'-deoxyribonucleoside 5'-diphosphate + [thioredoxin]-disulfide + H2O = a ribonucleoside 5'-diphosphate + [thioredoxin]-dithiol</text>
        <dbReference type="Rhea" id="RHEA:23252"/>
        <dbReference type="Rhea" id="RHEA-COMP:10698"/>
        <dbReference type="Rhea" id="RHEA-COMP:10700"/>
        <dbReference type="ChEBI" id="CHEBI:15377"/>
        <dbReference type="ChEBI" id="CHEBI:29950"/>
        <dbReference type="ChEBI" id="CHEBI:50058"/>
        <dbReference type="ChEBI" id="CHEBI:57930"/>
        <dbReference type="ChEBI" id="CHEBI:73316"/>
        <dbReference type="EC" id="1.17.4.1"/>
    </reaction>
</comment>
<keyword evidence="4" id="KW-0547">Nucleotide-binding</keyword>
<dbReference type="PROSITE" id="PS50819">
    <property type="entry name" value="INTEIN_ENDONUCLEASE"/>
    <property type="match status" value="1"/>
</dbReference>
<keyword evidence="9 12" id="KW-0215">Deoxyribonucleotide synthesis</keyword>
<dbReference type="Gene3D" id="3.20.70.20">
    <property type="match status" value="2"/>
</dbReference>
<dbReference type="Gene3D" id="3.10.28.10">
    <property type="entry name" value="Homing endonucleases"/>
    <property type="match status" value="1"/>
</dbReference>
<dbReference type="GO" id="GO:0005524">
    <property type="term" value="F:ATP binding"/>
    <property type="evidence" value="ECO:0007669"/>
    <property type="project" value="UniProtKB-KW"/>
</dbReference>
<keyword evidence="10" id="KW-1015">Disulfide bond</keyword>
<accession>A0A364VEB7</accession>
<evidence type="ECO:0000256" key="9">
    <source>
        <dbReference type="ARBA" id="ARBA00023116"/>
    </source>
</evidence>
<evidence type="ECO:0000256" key="6">
    <source>
        <dbReference type="ARBA" id="ARBA00022840"/>
    </source>
</evidence>
<dbReference type="EC" id="1.17.4.1" evidence="2 12"/>
<dbReference type="GO" id="GO:0016539">
    <property type="term" value="P:intein-mediated protein splicing"/>
    <property type="evidence" value="ECO:0007669"/>
    <property type="project" value="InterPro"/>
</dbReference>
<dbReference type="InterPro" id="IPR004042">
    <property type="entry name" value="Intein_endonuc_central"/>
</dbReference>
<dbReference type="Pfam" id="PF02867">
    <property type="entry name" value="Ribonuc_red_lgC"/>
    <property type="match status" value="1"/>
</dbReference>
<dbReference type="OrthoDB" id="9762933at2"/>
<dbReference type="UniPathway" id="UPA00326"/>
<evidence type="ECO:0000256" key="10">
    <source>
        <dbReference type="ARBA" id="ARBA00023157"/>
    </source>
</evidence>
<dbReference type="InterPro" id="IPR003587">
    <property type="entry name" value="Hint_dom_N"/>
</dbReference>
<organism evidence="14 15">
    <name type="scientific">Corynebacterium heidelbergense</name>
    <dbReference type="NCBI Taxonomy" id="2055947"/>
    <lineage>
        <taxon>Bacteria</taxon>
        <taxon>Bacillati</taxon>
        <taxon>Actinomycetota</taxon>
        <taxon>Actinomycetes</taxon>
        <taxon>Mycobacteriales</taxon>
        <taxon>Corynebacteriaceae</taxon>
        <taxon>Corynebacterium</taxon>
    </lineage>
</organism>
<dbReference type="InterPro" id="IPR000788">
    <property type="entry name" value="RNR_lg_C"/>
</dbReference>
<dbReference type="SUPFAM" id="SSF51294">
    <property type="entry name" value="Hedgehog/intein (Hint) domain"/>
    <property type="match status" value="1"/>
</dbReference>
<keyword evidence="6" id="KW-0067">ATP-binding</keyword>
<dbReference type="AlphaFoldDB" id="A0A364VEB7"/>
<dbReference type="InterPro" id="IPR013509">
    <property type="entry name" value="RNR_lsu_N"/>
</dbReference>
<dbReference type="InterPro" id="IPR027434">
    <property type="entry name" value="Homing_endonucl"/>
</dbReference>
<keyword evidence="8 12" id="KW-0560">Oxidoreductase</keyword>
<evidence type="ECO:0000256" key="4">
    <source>
        <dbReference type="ARBA" id="ARBA00022741"/>
    </source>
</evidence>
<dbReference type="GO" id="GO:0004519">
    <property type="term" value="F:endonuclease activity"/>
    <property type="evidence" value="ECO:0007669"/>
    <property type="project" value="InterPro"/>
</dbReference>
<evidence type="ECO:0000259" key="13">
    <source>
        <dbReference type="PROSITE" id="PS50819"/>
    </source>
</evidence>
<dbReference type="PROSITE" id="PS50817">
    <property type="entry name" value="INTEIN_N_TER"/>
    <property type="match status" value="1"/>
</dbReference>
<dbReference type="PANTHER" id="PTHR11573:SF30">
    <property type="entry name" value="RIBONUCLEOSIDE-DIPHOSPHATE REDUCTASE 2 SUBUNIT ALPHA"/>
    <property type="match status" value="1"/>
</dbReference>
<dbReference type="SUPFAM" id="SSF48168">
    <property type="entry name" value="R1 subunit of ribonucleotide reductase, N-terminal domain"/>
    <property type="match status" value="1"/>
</dbReference>
<dbReference type="SUPFAM" id="SSF51998">
    <property type="entry name" value="PFL-like glycyl radical enzymes"/>
    <property type="match status" value="1"/>
</dbReference>
<dbReference type="InterPro" id="IPR036844">
    <property type="entry name" value="Hint_dom_sf"/>
</dbReference>
<comment type="similarity">
    <text evidence="1 12">Belongs to the ribonucleoside diphosphate reductase large chain family.</text>
</comment>
<feature type="domain" description="DOD-type homing endonuclease" evidence="13">
    <location>
        <begin position="563"/>
        <end position="601"/>
    </location>
</feature>
<dbReference type="Proteomes" id="UP000251047">
    <property type="component" value="Unassembled WGS sequence"/>
</dbReference>
<dbReference type="GO" id="GO:0009263">
    <property type="term" value="P:deoxyribonucleotide biosynthetic process"/>
    <property type="evidence" value="ECO:0007669"/>
    <property type="project" value="UniProtKB-KW"/>
</dbReference>
<proteinExistence type="inferred from homology"/>
<dbReference type="InterPro" id="IPR039718">
    <property type="entry name" value="Rrm1"/>
</dbReference>
<dbReference type="Pfam" id="PF08343">
    <property type="entry name" value="RNR_N"/>
    <property type="match status" value="1"/>
</dbReference>
<dbReference type="SMART" id="SM00306">
    <property type="entry name" value="HintN"/>
    <property type="match status" value="1"/>
</dbReference>
<dbReference type="Pfam" id="PF00317">
    <property type="entry name" value="Ribonuc_red_lgN"/>
    <property type="match status" value="1"/>
</dbReference>
<evidence type="ECO:0000256" key="12">
    <source>
        <dbReference type="RuleBase" id="RU003410"/>
    </source>
</evidence>
<sequence>MTETYIDLNSQVNILDENGNLQLDKDKEAARAYHLEHVNENTQFFHSLEEKTRYLLENNLWDKATVETFPFDQFKALFQRAYGYKFRFQSFLGARKFYSQYALRNKDGNRYSERFEDRVVMCAIDLSGGDYQLAQDLIDIIIGGCFQPATPTFLNAGRAQGGERVSCFLIRLDDNMESIGRAITNSLQLSKRGGGVGLNLTNLRESGAPIKEVPNTSSGVIPVMKILEDTFSYANQLGQRQGAGAVYLNAHHPDIMRFLDTKRENADEKIRIKTLSLGVIIPDITFTLAKENKDMYLFSPYDVERVEGKPFSDLSVTEHYKSWVEDDRISKTKINARVFFQTLSQIQFESGYPYVVFEDTVNRSHPMGHVARVQMSNLCVAPETKLLTDKGYFEIKDLAGQHVNAWNGQEFSRSYVAQTGENKPLLTVDFTNGASMDVTPYHKFYVKSGYGNRKVVETQACDLKPGDMLEKFRLPVVDNPDAPDFPQAYTAGLHTADGTYTPDGTPVLRLYPGKTHLGEHIEYKTSSLKPDATGRVSYTLHSSVPRKFTVPIEYSFQSRLQWLAGLIDGDGWGDGRAGIQIGSIHPGFLEEVRLLLTTLGVEAKWSKVRDAGMTKFKEGQKAYPTKVAYRLIISGSETQKLRDLGLPTKRVVIEKVRGNRAANGYIRVESVTNEGRVDDTYCLNEPKLHKVVFNGIRTGNCSEILQLQTPSKLNDDLSFDETGADISCNLGSLNVKRMLDLDTASFVNTVMVAVRALDRVSRSTNITAAPTVKAGNDRSHSIGLGQMNLHGALAHHGIEYGSEEALRLWDRYMALVTWAAMLASVELAKEHGPHAYFDGSEYDTGAWFDRVVEPWLEEVGDDPTILGDITAPNREQWQHLREEVQRHGMANAYLQAIPPTGSISYINHATASIHPIAAPVEIRKEGKLGRVYYPAPHLNEDNVAMYHDAYKIGPYKLIDTYAVSQRWVDQGQSCTLFFNADATTRELDRARIYAWRKGIKTLYYIRLRQAALSGTQLENTAAGYCEACQL</sequence>
<dbReference type="SUPFAM" id="SSF55608">
    <property type="entry name" value="Homing endonucleases"/>
    <property type="match status" value="1"/>
</dbReference>
<comment type="caution">
    <text evidence="14">The sequence shown here is derived from an EMBL/GenBank/DDBJ whole genome shotgun (WGS) entry which is preliminary data.</text>
</comment>
<dbReference type="InterPro" id="IPR013554">
    <property type="entry name" value="RNR_N"/>
</dbReference>
<dbReference type="InterPro" id="IPR004860">
    <property type="entry name" value="LAGLIDADG_dom"/>
</dbReference>
<dbReference type="InterPro" id="IPR003586">
    <property type="entry name" value="Hint_dom_C"/>
</dbReference>
<evidence type="ECO:0000256" key="8">
    <source>
        <dbReference type="ARBA" id="ARBA00023002"/>
    </source>
</evidence>
<evidence type="ECO:0000313" key="15">
    <source>
        <dbReference type="Proteomes" id="UP000251047"/>
    </source>
</evidence>
<keyword evidence="5" id="KW-0068">Autocatalytic cleavage</keyword>
<comment type="function">
    <text evidence="12">Provides the precursors necessary for DNA synthesis. Catalyzes the biosynthesis of deoxyribonucleotides from the corresponding ribonucleotides.</text>
</comment>
<dbReference type="InterPro" id="IPR006141">
    <property type="entry name" value="Intein_N"/>
</dbReference>
<dbReference type="Pfam" id="PF14528">
    <property type="entry name" value="LAGLIDADG_3"/>
    <property type="match status" value="1"/>
</dbReference>
<dbReference type="PROSITE" id="PS00089">
    <property type="entry name" value="RIBORED_LARGE"/>
    <property type="match status" value="1"/>
</dbReference>
<dbReference type="RefSeq" id="WP_112768622.1">
    <property type="nucleotide sequence ID" value="NZ_CP063191.1"/>
</dbReference>
<dbReference type="InterPro" id="IPR013346">
    <property type="entry name" value="NrdE_NrdA_C"/>
</dbReference>
<dbReference type="EMBL" id="PHQP01000003">
    <property type="protein sequence ID" value="RAV34906.1"/>
    <property type="molecule type" value="Genomic_DNA"/>
</dbReference>
<evidence type="ECO:0000256" key="1">
    <source>
        <dbReference type="ARBA" id="ARBA00010406"/>
    </source>
</evidence>
<dbReference type="SMART" id="SM00305">
    <property type="entry name" value="HintC"/>
    <property type="match status" value="1"/>
</dbReference>
<evidence type="ECO:0000256" key="7">
    <source>
        <dbReference type="ARBA" id="ARBA00023000"/>
    </source>
</evidence>
<evidence type="ECO:0000256" key="3">
    <source>
        <dbReference type="ARBA" id="ARBA00022533"/>
    </source>
</evidence>
<evidence type="ECO:0000256" key="11">
    <source>
        <dbReference type="ARBA" id="ARBA00047754"/>
    </source>
</evidence>
<evidence type="ECO:0000256" key="2">
    <source>
        <dbReference type="ARBA" id="ARBA00012274"/>
    </source>
</evidence>
<keyword evidence="7" id="KW-0651">Protein splicing</keyword>
<dbReference type="GO" id="GO:0004748">
    <property type="term" value="F:ribonucleoside-diphosphate reductase activity, thioredoxin disulfide as acceptor"/>
    <property type="evidence" value="ECO:0007669"/>
    <property type="project" value="UniProtKB-EC"/>
</dbReference>
<dbReference type="GO" id="GO:0005971">
    <property type="term" value="C:ribonucleoside-diphosphate reductase complex"/>
    <property type="evidence" value="ECO:0007669"/>
    <property type="project" value="TreeGrafter"/>
</dbReference>
<dbReference type="PANTHER" id="PTHR11573">
    <property type="entry name" value="RIBONUCLEOSIDE-DIPHOSPHATE REDUCTASE LARGE CHAIN"/>
    <property type="match status" value="1"/>
</dbReference>